<feature type="region of interest" description="Disordered" evidence="6">
    <location>
        <begin position="1"/>
        <end position="130"/>
    </location>
</feature>
<keyword evidence="10" id="KW-1185">Reference proteome</keyword>
<gene>
    <name evidence="9" type="ORF">CVT25_013897</name>
</gene>
<dbReference type="PANTHER" id="PTHR34187">
    <property type="entry name" value="FGR18P"/>
    <property type="match status" value="1"/>
</dbReference>
<dbReference type="InterPro" id="IPR052053">
    <property type="entry name" value="IM_YidH-like"/>
</dbReference>
<keyword evidence="4 7" id="KW-1133">Transmembrane helix</keyword>
<feature type="domain" description="DUF202" evidence="8">
    <location>
        <begin position="195"/>
        <end position="268"/>
    </location>
</feature>
<dbReference type="AlphaFoldDB" id="A0A409XZ27"/>
<feature type="compositionally biased region" description="Low complexity" evidence="6">
    <location>
        <begin position="32"/>
        <end position="60"/>
    </location>
</feature>
<feature type="compositionally biased region" description="Basic and acidic residues" evidence="6">
    <location>
        <begin position="14"/>
        <end position="31"/>
    </location>
</feature>
<feature type="compositionally biased region" description="Basic and acidic residues" evidence="6">
    <location>
        <begin position="103"/>
        <end position="112"/>
    </location>
</feature>
<dbReference type="Proteomes" id="UP000283269">
    <property type="component" value="Unassembled WGS sequence"/>
</dbReference>
<evidence type="ECO:0000256" key="5">
    <source>
        <dbReference type="ARBA" id="ARBA00023136"/>
    </source>
</evidence>
<dbReference type="OrthoDB" id="199599at2759"/>
<comment type="caution">
    <text evidence="9">The sequence shown here is derived from an EMBL/GenBank/DDBJ whole genome shotgun (WGS) entry which is preliminary data.</text>
</comment>
<sequence length="271" mass="29454">MYKFQRVLQLRPTQELEDRHPFQTSDGERPSDPSSCISGTSSPPPSISSNIPSHSHIYSSQDVMHDTIDPPSGPSRSHVRACSPTPPGSRAGIKNSPVNEGKNAPEESRKFNESNIQEPVRTSPNLSHTVGTATAPQIPIFPSSSKPPRTSKARNIRHKTISRVSQSKLGASSKRFEWKRFKPALVLENSGSVARDHLATERTFLAYVRTSLALASTGVALVQLFTIADLTSKATGSSTPDASRRIQRFARPLGVTFILLGLVVLVIGELI</sequence>
<keyword evidence="2" id="KW-1003">Cell membrane</keyword>
<evidence type="ECO:0000313" key="10">
    <source>
        <dbReference type="Proteomes" id="UP000283269"/>
    </source>
</evidence>
<evidence type="ECO:0000256" key="2">
    <source>
        <dbReference type="ARBA" id="ARBA00022475"/>
    </source>
</evidence>
<feature type="compositionally biased region" description="Polar residues" evidence="6">
    <location>
        <begin position="113"/>
        <end position="130"/>
    </location>
</feature>
<accession>A0A409XZ27</accession>
<dbReference type="InParanoid" id="A0A409XZ27"/>
<evidence type="ECO:0000256" key="1">
    <source>
        <dbReference type="ARBA" id="ARBA00004651"/>
    </source>
</evidence>
<evidence type="ECO:0000256" key="3">
    <source>
        <dbReference type="ARBA" id="ARBA00022692"/>
    </source>
</evidence>
<evidence type="ECO:0000256" key="6">
    <source>
        <dbReference type="SAM" id="MobiDB-lite"/>
    </source>
</evidence>
<organism evidence="9 10">
    <name type="scientific">Psilocybe cyanescens</name>
    <dbReference type="NCBI Taxonomy" id="93625"/>
    <lineage>
        <taxon>Eukaryota</taxon>
        <taxon>Fungi</taxon>
        <taxon>Dikarya</taxon>
        <taxon>Basidiomycota</taxon>
        <taxon>Agaricomycotina</taxon>
        <taxon>Agaricomycetes</taxon>
        <taxon>Agaricomycetidae</taxon>
        <taxon>Agaricales</taxon>
        <taxon>Agaricineae</taxon>
        <taxon>Strophariaceae</taxon>
        <taxon>Psilocybe</taxon>
    </lineage>
</organism>
<evidence type="ECO:0000256" key="7">
    <source>
        <dbReference type="SAM" id="Phobius"/>
    </source>
</evidence>
<name>A0A409XZ27_PSICY</name>
<feature type="region of interest" description="Disordered" evidence="6">
    <location>
        <begin position="135"/>
        <end position="154"/>
    </location>
</feature>
<feature type="transmembrane region" description="Helical" evidence="7">
    <location>
        <begin position="249"/>
        <end position="268"/>
    </location>
</feature>
<reference evidence="9 10" key="1">
    <citation type="journal article" date="2018" name="Evol. Lett.">
        <title>Horizontal gene cluster transfer increased hallucinogenic mushroom diversity.</title>
        <authorList>
            <person name="Reynolds H.T."/>
            <person name="Vijayakumar V."/>
            <person name="Gluck-Thaler E."/>
            <person name="Korotkin H.B."/>
            <person name="Matheny P.B."/>
            <person name="Slot J.C."/>
        </authorList>
    </citation>
    <scope>NUCLEOTIDE SEQUENCE [LARGE SCALE GENOMIC DNA]</scope>
    <source>
        <strain evidence="9 10">2631</strain>
    </source>
</reference>
<proteinExistence type="predicted"/>
<dbReference type="GO" id="GO:0005886">
    <property type="term" value="C:plasma membrane"/>
    <property type="evidence" value="ECO:0007669"/>
    <property type="project" value="UniProtKB-SubCell"/>
</dbReference>
<feature type="transmembrane region" description="Helical" evidence="7">
    <location>
        <begin position="204"/>
        <end position="228"/>
    </location>
</feature>
<keyword evidence="3 7" id="KW-0812">Transmembrane</keyword>
<keyword evidence="5 7" id="KW-0472">Membrane</keyword>
<dbReference type="EMBL" id="NHYD01000002">
    <property type="protein sequence ID" value="PPQ96034.1"/>
    <property type="molecule type" value="Genomic_DNA"/>
</dbReference>
<protein>
    <recommendedName>
        <fullName evidence="8">DUF202 domain-containing protein</fullName>
    </recommendedName>
</protein>
<dbReference type="Pfam" id="PF02656">
    <property type="entry name" value="DUF202"/>
    <property type="match status" value="1"/>
</dbReference>
<dbReference type="InterPro" id="IPR003807">
    <property type="entry name" value="DUF202"/>
</dbReference>
<evidence type="ECO:0000256" key="4">
    <source>
        <dbReference type="ARBA" id="ARBA00022989"/>
    </source>
</evidence>
<evidence type="ECO:0000259" key="8">
    <source>
        <dbReference type="Pfam" id="PF02656"/>
    </source>
</evidence>
<evidence type="ECO:0000313" key="9">
    <source>
        <dbReference type="EMBL" id="PPQ96034.1"/>
    </source>
</evidence>
<comment type="subcellular location">
    <subcellularLocation>
        <location evidence="1">Cell membrane</location>
        <topology evidence="1">Multi-pass membrane protein</topology>
    </subcellularLocation>
</comment>
<dbReference type="PANTHER" id="PTHR34187:SF2">
    <property type="entry name" value="DUF202 DOMAIN-CONTAINING PROTEIN"/>
    <property type="match status" value="1"/>
</dbReference>